<evidence type="ECO:0000313" key="7">
    <source>
        <dbReference type="Proteomes" id="UP001208771"/>
    </source>
</evidence>
<keyword evidence="2" id="KW-0805">Transcription regulation</keyword>
<keyword evidence="7" id="KW-1185">Reference proteome</keyword>
<dbReference type="InterPro" id="IPR005119">
    <property type="entry name" value="LysR_subst-bd"/>
</dbReference>
<organism evidence="6 7">
    <name type="scientific">Ectorhizobium quercum</name>
    <dbReference type="NCBI Taxonomy" id="2965071"/>
    <lineage>
        <taxon>Bacteria</taxon>
        <taxon>Pseudomonadati</taxon>
        <taxon>Pseudomonadota</taxon>
        <taxon>Alphaproteobacteria</taxon>
        <taxon>Hyphomicrobiales</taxon>
        <taxon>Rhizobiaceae</taxon>
        <taxon>Ectorhizobium</taxon>
    </lineage>
</organism>
<dbReference type="PANTHER" id="PTHR30537:SF5">
    <property type="entry name" value="HTH-TYPE TRANSCRIPTIONAL ACTIVATOR TTDR-RELATED"/>
    <property type="match status" value="1"/>
</dbReference>
<keyword evidence="4" id="KW-0804">Transcription</keyword>
<name>A0AAE3SWP7_9HYPH</name>
<dbReference type="InterPro" id="IPR058163">
    <property type="entry name" value="LysR-type_TF_proteobact-type"/>
</dbReference>
<dbReference type="InterPro" id="IPR036390">
    <property type="entry name" value="WH_DNA-bd_sf"/>
</dbReference>
<dbReference type="PROSITE" id="PS50931">
    <property type="entry name" value="HTH_LYSR"/>
    <property type="match status" value="1"/>
</dbReference>
<protein>
    <submittedName>
        <fullName evidence="6">LysR family transcriptional regulator</fullName>
    </submittedName>
</protein>
<dbReference type="CDD" id="cd08422">
    <property type="entry name" value="PBP2_CrgA_like"/>
    <property type="match status" value="1"/>
</dbReference>
<evidence type="ECO:0000256" key="2">
    <source>
        <dbReference type="ARBA" id="ARBA00023015"/>
    </source>
</evidence>
<feature type="domain" description="HTH lysR-type" evidence="5">
    <location>
        <begin position="1"/>
        <end position="59"/>
    </location>
</feature>
<dbReference type="AlphaFoldDB" id="A0AAE3SWP7"/>
<evidence type="ECO:0000256" key="3">
    <source>
        <dbReference type="ARBA" id="ARBA00023125"/>
    </source>
</evidence>
<comment type="similarity">
    <text evidence="1">Belongs to the LysR transcriptional regulatory family.</text>
</comment>
<evidence type="ECO:0000259" key="5">
    <source>
        <dbReference type="PROSITE" id="PS50931"/>
    </source>
</evidence>
<dbReference type="InterPro" id="IPR000847">
    <property type="entry name" value="LysR_HTH_N"/>
</dbReference>
<dbReference type="PANTHER" id="PTHR30537">
    <property type="entry name" value="HTH-TYPE TRANSCRIPTIONAL REGULATOR"/>
    <property type="match status" value="1"/>
</dbReference>
<dbReference type="Pfam" id="PF00126">
    <property type="entry name" value="HTH_1"/>
    <property type="match status" value="1"/>
</dbReference>
<keyword evidence="3" id="KW-0238">DNA-binding</keyword>
<accession>A0AAE3SWP7</accession>
<proteinExistence type="inferred from homology"/>
<dbReference type="RefSeq" id="WP_306412885.1">
    <property type="nucleotide sequence ID" value="NZ_JANFPI010000007.1"/>
</dbReference>
<dbReference type="Proteomes" id="UP001208771">
    <property type="component" value="Unassembled WGS sequence"/>
</dbReference>
<reference evidence="6" key="1">
    <citation type="submission" date="2022-07" db="EMBL/GenBank/DDBJ databases">
        <title>Ectorhizobium quercum gen.nov., sp. nov.</title>
        <authorList>
            <person name="Ma T."/>
            <person name="Li Y."/>
        </authorList>
    </citation>
    <scope>NUCLEOTIDE SEQUENCE</scope>
    <source>
        <strain evidence="6">BDR2-2</strain>
    </source>
</reference>
<dbReference type="FunFam" id="1.10.10.10:FF:000001">
    <property type="entry name" value="LysR family transcriptional regulator"/>
    <property type="match status" value="1"/>
</dbReference>
<dbReference type="SUPFAM" id="SSF46785">
    <property type="entry name" value="Winged helix' DNA-binding domain"/>
    <property type="match status" value="1"/>
</dbReference>
<evidence type="ECO:0000313" key="6">
    <source>
        <dbReference type="EMBL" id="MCX8999397.1"/>
    </source>
</evidence>
<dbReference type="GO" id="GO:0003700">
    <property type="term" value="F:DNA-binding transcription factor activity"/>
    <property type="evidence" value="ECO:0007669"/>
    <property type="project" value="InterPro"/>
</dbReference>
<dbReference type="Gene3D" id="1.10.10.10">
    <property type="entry name" value="Winged helix-like DNA-binding domain superfamily/Winged helix DNA-binding domain"/>
    <property type="match status" value="1"/>
</dbReference>
<dbReference type="SUPFAM" id="SSF53850">
    <property type="entry name" value="Periplasmic binding protein-like II"/>
    <property type="match status" value="1"/>
</dbReference>
<evidence type="ECO:0000256" key="1">
    <source>
        <dbReference type="ARBA" id="ARBA00009437"/>
    </source>
</evidence>
<sequence length="292" mass="32069">MDQLSLLRLLVAIADHGSLAAASRALSLSPSAVTLGLQRLEEQVGAILVVRTTRRLSFTPEGEHFLTDCRRILAEVQEAIDSVADRGRLRGEIRVTATNDFGRNSLAPVIDGFMRVHREVRFALLLSDSVMDLAEGGFDVALRMGQLGASRADQRLLIRGTRQICASPGYWEQAGKPRHPRDLQGHNCMVLARPDAPQSSWHFQDKGREFSVRVSGDRTANEGATLRHWAIAGAGVVLKSSIDIRADVAAGRLVPVLEEYELAEHNLYAVVASGRRVSRRVTAFVDYLAQNL</sequence>
<gene>
    <name evidence="6" type="ORF">NOF55_20015</name>
</gene>
<dbReference type="InterPro" id="IPR036388">
    <property type="entry name" value="WH-like_DNA-bd_sf"/>
</dbReference>
<dbReference type="GO" id="GO:0003677">
    <property type="term" value="F:DNA binding"/>
    <property type="evidence" value="ECO:0007669"/>
    <property type="project" value="UniProtKB-KW"/>
</dbReference>
<dbReference type="Pfam" id="PF03466">
    <property type="entry name" value="LysR_substrate"/>
    <property type="match status" value="1"/>
</dbReference>
<evidence type="ECO:0000256" key="4">
    <source>
        <dbReference type="ARBA" id="ARBA00023163"/>
    </source>
</evidence>
<dbReference type="EMBL" id="JANFPI010000007">
    <property type="protein sequence ID" value="MCX8999397.1"/>
    <property type="molecule type" value="Genomic_DNA"/>
</dbReference>
<dbReference type="Gene3D" id="3.40.190.290">
    <property type="match status" value="1"/>
</dbReference>
<comment type="caution">
    <text evidence="6">The sequence shown here is derived from an EMBL/GenBank/DDBJ whole genome shotgun (WGS) entry which is preliminary data.</text>
</comment>